<reference evidence="1 2" key="1">
    <citation type="submission" date="2020-06" db="EMBL/GenBank/DDBJ databases">
        <title>Complete genome of Paenibacillus barcinonensis KACC11450.</title>
        <authorList>
            <person name="Kim M."/>
            <person name="Park Y.-J."/>
            <person name="Shin J.-H."/>
        </authorList>
    </citation>
    <scope>NUCLEOTIDE SEQUENCE [LARGE SCALE GENOMIC DNA]</scope>
    <source>
        <strain evidence="1 2">KACC11450</strain>
    </source>
</reference>
<evidence type="ECO:0000313" key="1">
    <source>
        <dbReference type="EMBL" id="QKS54999.1"/>
    </source>
</evidence>
<accession>A0ABX6PYJ3</accession>
<dbReference type="RefSeq" id="WP_146236139.1">
    <property type="nucleotide sequence ID" value="NZ_CP054614.1"/>
</dbReference>
<name>A0ABX6PYJ3_PAEBA</name>
<gene>
    <name evidence="1" type="ORF">HUB98_00830</name>
</gene>
<dbReference type="EMBL" id="CP054614">
    <property type="protein sequence ID" value="QKS54999.1"/>
    <property type="molecule type" value="Genomic_DNA"/>
</dbReference>
<protein>
    <submittedName>
        <fullName evidence="1">Uncharacterized protein</fullName>
    </submittedName>
</protein>
<proteinExistence type="predicted"/>
<evidence type="ECO:0000313" key="2">
    <source>
        <dbReference type="Proteomes" id="UP000509327"/>
    </source>
</evidence>
<keyword evidence="2" id="KW-1185">Reference proteome</keyword>
<sequence>MDKDIVIALKFSKTLFEGSGVFFLGNGKNAGYNPTKNPRTQRGNIGFTSLIKLLFGYSIVKYI</sequence>
<dbReference type="Proteomes" id="UP000509327">
    <property type="component" value="Chromosome"/>
</dbReference>
<organism evidence="1 2">
    <name type="scientific">Paenibacillus barcinonensis</name>
    <dbReference type="NCBI Taxonomy" id="198119"/>
    <lineage>
        <taxon>Bacteria</taxon>
        <taxon>Bacillati</taxon>
        <taxon>Bacillota</taxon>
        <taxon>Bacilli</taxon>
        <taxon>Bacillales</taxon>
        <taxon>Paenibacillaceae</taxon>
        <taxon>Paenibacillus</taxon>
    </lineage>
</organism>